<gene>
    <name evidence="3" type="ORF">POBO1169_LOCUS18455</name>
</gene>
<dbReference type="GO" id="GO:0047429">
    <property type="term" value="F:nucleoside triphosphate diphosphatase activity"/>
    <property type="evidence" value="ECO:0007669"/>
    <property type="project" value="InterPro"/>
</dbReference>
<dbReference type="AlphaFoldDB" id="A0A7S0RUK1"/>
<proteinExistence type="inferred from homology"/>
<dbReference type="InterPro" id="IPR029001">
    <property type="entry name" value="ITPase-like_fam"/>
</dbReference>
<dbReference type="CDD" id="cd00555">
    <property type="entry name" value="Maf"/>
    <property type="match status" value="1"/>
</dbReference>
<evidence type="ECO:0000256" key="2">
    <source>
        <dbReference type="ARBA" id="ARBA00022801"/>
    </source>
</evidence>
<dbReference type="HAMAP" id="MF_00528">
    <property type="entry name" value="Maf"/>
    <property type="match status" value="1"/>
</dbReference>
<comment type="cofactor">
    <cofactor evidence="1">
        <name>a divalent metal cation</name>
        <dbReference type="ChEBI" id="CHEBI:60240"/>
    </cofactor>
</comment>
<keyword evidence="2" id="KW-0378">Hydrolase</keyword>
<dbReference type="PANTHER" id="PTHR43213">
    <property type="entry name" value="BIFUNCTIONAL DTTP/UTP PYROPHOSPHATASE/METHYLTRANSFERASE PROTEIN-RELATED"/>
    <property type="match status" value="1"/>
</dbReference>
<dbReference type="NCBIfam" id="TIGR00172">
    <property type="entry name" value="maf"/>
    <property type="match status" value="1"/>
</dbReference>
<reference evidence="3" key="1">
    <citation type="submission" date="2021-01" db="EMBL/GenBank/DDBJ databases">
        <authorList>
            <person name="Corre E."/>
            <person name="Pelletier E."/>
            <person name="Niang G."/>
            <person name="Scheremetjew M."/>
            <person name="Finn R."/>
            <person name="Kale V."/>
            <person name="Holt S."/>
            <person name="Cochrane G."/>
            <person name="Meng A."/>
            <person name="Brown T."/>
            <person name="Cohen L."/>
        </authorList>
    </citation>
    <scope>NUCLEOTIDE SEQUENCE</scope>
    <source>
        <strain evidence="3">CCMP722</strain>
    </source>
</reference>
<dbReference type="SUPFAM" id="SSF52972">
    <property type="entry name" value="ITPase-like"/>
    <property type="match status" value="1"/>
</dbReference>
<organism evidence="3">
    <name type="scientific">Pyramimonas obovata</name>
    <dbReference type="NCBI Taxonomy" id="1411642"/>
    <lineage>
        <taxon>Eukaryota</taxon>
        <taxon>Viridiplantae</taxon>
        <taxon>Chlorophyta</taxon>
        <taxon>Pyramimonadophyceae</taxon>
        <taxon>Pyramimonadales</taxon>
        <taxon>Pyramimonadaceae</taxon>
        <taxon>Pyramimonas</taxon>
        <taxon>Pyramimonas incertae sedis</taxon>
    </lineage>
</organism>
<sequence length="221" mass="23629">MLIPYVKKLASKKLVLASASPRRAELLTNLGLKFDVVVSTFEETLDKASFPNAADYAKETATHKAIDVTGKVIRESGEPDMVIASDTIVELNGQILEKPDGHDGAYKMLSGLSGSKHKVHTGVVLILPKAVDPSTGKSPLVYSFTETTLVEFATLSHEAIEGYIASGEPMDKAGAYGIQGIGGSFVKGIQGCYFSVMGFPIHRFSAEVVRLIENGSLPLED</sequence>
<dbReference type="PIRSF" id="PIRSF006305">
    <property type="entry name" value="Maf"/>
    <property type="match status" value="1"/>
</dbReference>
<dbReference type="InterPro" id="IPR003697">
    <property type="entry name" value="Maf-like"/>
</dbReference>
<evidence type="ECO:0000313" key="3">
    <source>
        <dbReference type="EMBL" id="CAD8688055.1"/>
    </source>
</evidence>
<evidence type="ECO:0000256" key="1">
    <source>
        <dbReference type="ARBA" id="ARBA00001968"/>
    </source>
</evidence>
<dbReference type="EMBL" id="HBFA01036895">
    <property type="protein sequence ID" value="CAD8688055.1"/>
    <property type="molecule type" value="Transcribed_RNA"/>
</dbReference>
<dbReference type="Pfam" id="PF02545">
    <property type="entry name" value="Maf"/>
    <property type="match status" value="1"/>
</dbReference>
<name>A0A7S0RUK1_9CHLO</name>
<protein>
    <recommendedName>
        <fullName evidence="4">Septum formation protein Maf</fullName>
    </recommendedName>
</protein>
<dbReference type="PANTHER" id="PTHR43213:SF5">
    <property type="entry name" value="BIFUNCTIONAL DTTP_UTP PYROPHOSPHATASE_METHYLTRANSFERASE PROTEIN-RELATED"/>
    <property type="match status" value="1"/>
</dbReference>
<dbReference type="Gene3D" id="3.90.950.10">
    <property type="match status" value="1"/>
</dbReference>
<evidence type="ECO:0008006" key="4">
    <source>
        <dbReference type="Google" id="ProtNLM"/>
    </source>
</evidence>
<accession>A0A7S0RUK1</accession>